<name>A0A4D9E981_9SAUR</name>
<dbReference type="Proteomes" id="UP000297703">
    <property type="component" value="Unassembled WGS sequence"/>
</dbReference>
<sequence length="106" mass="11332">MTCSMLALPAPTHLSSMAASRIHPYLIKGNRTMNEDSEIPSLQHGEGERPTSGLPILTLLLHGDQGKLSLPLPCGWDLRAPLGEIPLAKEVGWRVTGGLNGKVTNV</sequence>
<keyword evidence="2" id="KW-1185">Reference proteome</keyword>
<accession>A0A4D9E981</accession>
<reference evidence="1 2" key="2">
    <citation type="submission" date="2019-04" db="EMBL/GenBank/DDBJ databases">
        <title>The genome sequence of big-headed turtle.</title>
        <authorList>
            <person name="Gong S."/>
        </authorList>
    </citation>
    <scope>NUCLEOTIDE SEQUENCE [LARGE SCALE GENOMIC DNA]</scope>
    <source>
        <strain evidence="1">DO16091913</strain>
        <tissue evidence="1">Muscle</tissue>
    </source>
</reference>
<dbReference type="EMBL" id="QXTE01000158">
    <property type="protein sequence ID" value="TFK03450.1"/>
    <property type="molecule type" value="Genomic_DNA"/>
</dbReference>
<dbReference type="AlphaFoldDB" id="A0A4D9E981"/>
<protein>
    <submittedName>
        <fullName evidence="1">Uncharacterized protein</fullName>
    </submittedName>
</protein>
<proteinExistence type="predicted"/>
<reference evidence="1 2" key="1">
    <citation type="submission" date="2019-04" db="EMBL/GenBank/DDBJ databases">
        <title>Draft genome of the big-headed turtle Platysternon megacephalum.</title>
        <authorList>
            <person name="Gong S."/>
        </authorList>
    </citation>
    <scope>NUCLEOTIDE SEQUENCE [LARGE SCALE GENOMIC DNA]</scope>
    <source>
        <strain evidence="1">DO16091913</strain>
        <tissue evidence="1">Muscle</tissue>
    </source>
</reference>
<comment type="caution">
    <text evidence="1">The sequence shown here is derived from an EMBL/GenBank/DDBJ whole genome shotgun (WGS) entry which is preliminary data.</text>
</comment>
<evidence type="ECO:0000313" key="1">
    <source>
        <dbReference type="EMBL" id="TFK03450.1"/>
    </source>
</evidence>
<gene>
    <name evidence="1" type="ORF">DR999_PMT14192</name>
</gene>
<organism evidence="1 2">
    <name type="scientific">Platysternon megacephalum</name>
    <name type="common">big-headed turtle</name>
    <dbReference type="NCBI Taxonomy" id="55544"/>
    <lineage>
        <taxon>Eukaryota</taxon>
        <taxon>Metazoa</taxon>
        <taxon>Chordata</taxon>
        <taxon>Craniata</taxon>
        <taxon>Vertebrata</taxon>
        <taxon>Euteleostomi</taxon>
        <taxon>Archelosauria</taxon>
        <taxon>Testudinata</taxon>
        <taxon>Testudines</taxon>
        <taxon>Cryptodira</taxon>
        <taxon>Durocryptodira</taxon>
        <taxon>Testudinoidea</taxon>
        <taxon>Platysternidae</taxon>
        <taxon>Platysternon</taxon>
    </lineage>
</organism>
<evidence type="ECO:0000313" key="2">
    <source>
        <dbReference type="Proteomes" id="UP000297703"/>
    </source>
</evidence>